<dbReference type="Gene3D" id="3.40.47.10">
    <property type="match status" value="1"/>
</dbReference>
<proteinExistence type="predicted"/>
<dbReference type="VEuPathDB" id="FungiDB:MPH_10485"/>
<dbReference type="PANTHER" id="PTHR43775">
    <property type="entry name" value="FATTY ACID SYNTHASE"/>
    <property type="match status" value="1"/>
</dbReference>
<dbReference type="InParanoid" id="K2RCU8"/>
<protein>
    <submittedName>
        <fullName evidence="2">Beta-ketoacyl synthase</fullName>
    </submittedName>
</protein>
<dbReference type="Proteomes" id="UP000007129">
    <property type="component" value="Unassembled WGS sequence"/>
</dbReference>
<dbReference type="GO" id="GO:0004312">
    <property type="term" value="F:fatty acid synthase activity"/>
    <property type="evidence" value="ECO:0007669"/>
    <property type="project" value="TreeGrafter"/>
</dbReference>
<evidence type="ECO:0000259" key="1">
    <source>
        <dbReference type="Pfam" id="PF00109"/>
    </source>
</evidence>
<dbReference type="EMBL" id="AHHD01000451">
    <property type="protein sequence ID" value="EKG12368.1"/>
    <property type="molecule type" value="Genomic_DNA"/>
</dbReference>
<evidence type="ECO:0000313" key="3">
    <source>
        <dbReference type="Proteomes" id="UP000007129"/>
    </source>
</evidence>
<dbReference type="GO" id="GO:0006633">
    <property type="term" value="P:fatty acid biosynthetic process"/>
    <property type="evidence" value="ECO:0007669"/>
    <property type="project" value="TreeGrafter"/>
</dbReference>
<organism evidence="2 3">
    <name type="scientific">Macrophomina phaseolina (strain MS6)</name>
    <name type="common">Charcoal rot fungus</name>
    <dbReference type="NCBI Taxonomy" id="1126212"/>
    <lineage>
        <taxon>Eukaryota</taxon>
        <taxon>Fungi</taxon>
        <taxon>Dikarya</taxon>
        <taxon>Ascomycota</taxon>
        <taxon>Pezizomycotina</taxon>
        <taxon>Dothideomycetes</taxon>
        <taxon>Dothideomycetes incertae sedis</taxon>
        <taxon>Botryosphaeriales</taxon>
        <taxon>Botryosphaeriaceae</taxon>
        <taxon>Macrophomina</taxon>
    </lineage>
</organism>
<dbReference type="InterPro" id="IPR014030">
    <property type="entry name" value="Ketoacyl_synth_N"/>
</dbReference>
<gene>
    <name evidence="2" type="ORF">MPH_10485</name>
</gene>
<dbReference type="STRING" id="1126212.K2RCU8"/>
<dbReference type="AlphaFoldDB" id="K2RCU8"/>
<feature type="domain" description="Beta-ketoacyl synthase-like N-terminal" evidence="1">
    <location>
        <begin position="14"/>
        <end position="74"/>
    </location>
</feature>
<name>K2RCU8_MACPH</name>
<dbReference type="InterPro" id="IPR016039">
    <property type="entry name" value="Thiolase-like"/>
</dbReference>
<dbReference type="Pfam" id="PF00109">
    <property type="entry name" value="ketoacyl-synt"/>
    <property type="match status" value="1"/>
</dbReference>
<dbReference type="PANTHER" id="PTHR43775:SF29">
    <property type="entry name" value="ASPERFURANONE POLYKETIDE SYNTHASE AFOG-RELATED"/>
    <property type="match status" value="1"/>
</dbReference>
<dbReference type="HOGENOM" id="CLU_2061956_0_0_1"/>
<accession>K2RCU8</accession>
<dbReference type="OrthoDB" id="3934956at2759"/>
<comment type="caution">
    <text evidence="2">The sequence shown here is derived from an EMBL/GenBank/DDBJ whole genome shotgun (WGS) entry which is preliminary data.</text>
</comment>
<reference evidence="2 3" key="1">
    <citation type="journal article" date="2012" name="BMC Genomics">
        <title>Tools to kill: Genome of one of the most destructive plant pathogenic fungi Macrophomina phaseolina.</title>
        <authorList>
            <person name="Islam M.S."/>
            <person name="Haque M.S."/>
            <person name="Islam M.M."/>
            <person name="Emdad E.M."/>
            <person name="Halim A."/>
            <person name="Hossen Q.M.M."/>
            <person name="Hossain M.Z."/>
            <person name="Ahmed B."/>
            <person name="Rahim S."/>
            <person name="Rahman M.S."/>
            <person name="Alam M.M."/>
            <person name="Hou S."/>
            <person name="Wan X."/>
            <person name="Saito J.A."/>
            <person name="Alam M."/>
        </authorList>
    </citation>
    <scope>NUCLEOTIDE SEQUENCE [LARGE SCALE GENOMIC DNA]</scope>
    <source>
        <strain evidence="2 3">MS6</strain>
    </source>
</reference>
<dbReference type="SUPFAM" id="SSF53901">
    <property type="entry name" value="Thiolase-like"/>
    <property type="match status" value="1"/>
</dbReference>
<dbReference type="InterPro" id="IPR050091">
    <property type="entry name" value="PKS_NRPS_Biosynth_Enz"/>
</dbReference>
<sequence length="119" mass="13136">MPGIIAQDPPTSMPIAIIGIALRAPGDGADSEKFWRMLLDARSARSEIPKDRYNIDGFYHPDPERLGSIQPRYARYASGIGSRSIGPDRNVCNTPKRLHPVEYLDSLIGLTKSARADFP</sequence>
<evidence type="ECO:0000313" key="2">
    <source>
        <dbReference type="EMBL" id="EKG12368.1"/>
    </source>
</evidence>
<dbReference type="GO" id="GO:0044550">
    <property type="term" value="P:secondary metabolite biosynthetic process"/>
    <property type="evidence" value="ECO:0007669"/>
    <property type="project" value="TreeGrafter"/>
</dbReference>